<accession>A0A8A3S2T1</accession>
<evidence type="ECO:0000313" key="2">
    <source>
        <dbReference type="Proteomes" id="UP001042704"/>
    </source>
</evidence>
<protein>
    <submittedName>
        <fullName evidence="1">Uncharacterized protein</fullName>
    </submittedName>
</protein>
<dbReference type="KEGG" id="maqe:RJ40_02490"/>
<reference evidence="1" key="1">
    <citation type="journal article" date="2001" name="Int. J. Syst. Evol. Microbiol.">
        <title>Methanofollis aquaemaris sp. nov., a methanogen isolated from an aquaculture fish pond.</title>
        <authorList>
            <person name="Lai M.C."/>
            <person name="Chen S.C."/>
        </authorList>
    </citation>
    <scope>NUCLEOTIDE SEQUENCE</scope>
    <source>
        <strain evidence="1">N2F9704</strain>
    </source>
</reference>
<sequence length="171" mass="20338">MNELFEDEYFRVLVRYYGKSLILEDPSDFHPTLSFYFFDALAHIEHTLSTYAINYQAPKNMMHQEYMRWRLDEAKKDDRPLFPGFVNWLKANHPERFEKLPMVWRGVYDEDNPAGYRSFRIVLDPESKRPVPAAFFADAVEEFFSRTFLNTIYTEGSLGRLFEEYKSSVSA</sequence>
<dbReference type="RefSeq" id="WP_265581787.1">
    <property type="nucleotide sequence ID" value="NZ_CP036172.1"/>
</dbReference>
<dbReference type="GeneID" id="76423195"/>
<dbReference type="EMBL" id="CP036172">
    <property type="protein sequence ID" value="QSZ66445.1"/>
    <property type="molecule type" value="Genomic_DNA"/>
</dbReference>
<gene>
    <name evidence="1" type="ORF">RJ40_02490</name>
</gene>
<proteinExistence type="predicted"/>
<evidence type="ECO:0000313" key="1">
    <source>
        <dbReference type="EMBL" id="QSZ66445.1"/>
    </source>
</evidence>
<organism evidence="1 2">
    <name type="scientific">Methanofollis aquaemaris</name>
    <dbReference type="NCBI Taxonomy" id="126734"/>
    <lineage>
        <taxon>Archaea</taxon>
        <taxon>Methanobacteriati</taxon>
        <taxon>Methanobacteriota</taxon>
        <taxon>Stenosarchaea group</taxon>
        <taxon>Methanomicrobia</taxon>
        <taxon>Methanomicrobiales</taxon>
        <taxon>Methanomicrobiaceae</taxon>
        <taxon>Methanofollis</taxon>
    </lineage>
</organism>
<name>A0A8A3S2T1_9EURY</name>
<keyword evidence="2" id="KW-1185">Reference proteome</keyword>
<reference evidence="1" key="2">
    <citation type="submission" date="2019-02" db="EMBL/GenBank/DDBJ databases">
        <authorList>
            <person name="Chen S.-C."/>
            <person name="Chien H.-H."/>
            <person name="Lai M.-C."/>
        </authorList>
    </citation>
    <scope>NUCLEOTIDE SEQUENCE</scope>
    <source>
        <strain evidence="1">N2F9704</strain>
    </source>
</reference>
<dbReference type="Proteomes" id="UP001042704">
    <property type="component" value="Chromosome"/>
</dbReference>
<dbReference type="AlphaFoldDB" id="A0A8A3S2T1"/>